<sequence>MASAAFKSSTRRSAVGSPNDAGSSSRSGECRRSRSLSRYSGRVPPPGKEEVDDFRAPPRGKFVNTARGSGFPEISLDDLADEFFTALEFEDEVERGRGRGRGRSRAGRRLSDASFLMDTESSKRRGRSVSRKGSLESNVGGQRCFDGNARRRSLSVARYQCSESESESDFSCNSSSQNKLRTSQKRNCESFTSHKPSTDNTLRRARSQRDLRYLQDSHSRYSSALTDDESHNVHTNTSGAEKTIGTAFDHKKSEHPHGDGENDGLYEVMRKEVRHAVDEIRTELEKVIEKAKPPMPSGNDPQPKSSEVVQAIAEIRRNYTSKLEESEKRKQDLLAELAAEEQRGQELSKIVKELLPGTNQTTPVRQSRFRKRSNDKSKISKHLFEEAEKYFEDFISSVDDTDISSFDGEKSDGGSTIGGCTKSNAVGETQAGPARTASSLVDTDGLVLPWLEWETFNDGTPLSGKSKEPSAIHSSVRSMSSHGSCSPGNTHESYSVIFKNEIPVTKTRSRVSSSFSMEDYAHLEHVEDFLFEVLLQRRRIDSGTLVLCGRISH</sequence>
<dbReference type="EMBL" id="LR746279">
    <property type="protein sequence ID" value="CAA7409560.1"/>
    <property type="molecule type" value="Genomic_DNA"/>
</dbReference>
<proteinExistence type="predicted"/>
<protein>
    <submittedName>
        <fullName evidence="3">Uncharacterized protein</fullName>
    </submittedName>
</protein>
<feature type="region of interest" description="Disordered" evidence="2">
    <location>
        <begin position="166"/>
        <end position="242"/>
    </location>
</feature>
<dbReference type="AlphaFoldDB" id="A0A7I8LIE8"/>
<accession>A0A7I8LIE8</accession>
<feature type="compositionally biased region" description="Basic and acidic residues" evidence="2">
    <location>
        <begin position="207"/>
        <end position="219"/>
    </location>
</feature>
<feature type="compositionally biased region" description="Polar residues" evidence="2">
    <location>
        <begin position="1"/>
        <end position="12"/>
    </location>
</feature>
<evidence type="ECO:0000313" key="4">
    <source>
        <dbReference type="Proteomes" id="UP000663760"/>
    </source>
</evidence>
<gene>
    <name evidence="3" type="ORF">SI8410_16020238</name>
</gene>
<dbReference type="PANTHER" id="PTHR34466">
    <property type="entry name" value="OS11G0129800 PROTEIN"/>
    <property type="match status" value="1"/>
</dbReference>
<name>A0A7I8LIE8_SPIIN</name>
<feature type="region of interest" description="Disordered" evidence="2">
    <location>
        <begin position="459"/>
        <end position="488"/>
    </location>
</feature>
<feature type="compositionally biased region" description="Low complexity" evidence="2">
    <location>
        <begin position="471"/>
        <end position="486"/>
    </location>
</feature>
<feature type="region of interest" description="Disordered" evidence="2">
    <location>
        <begin position="405"/>
        <end position="437"/>
    </location>
</feature>
<feature type="compositionally biased region" description="Polar residues" evidence="2">
    <location>
        <begin position="189"/>
        <end position="200"/>
    </location>
</feature>
<evidence type="ECO:0000256" key="1">
    <source>
        <dbReference type="SAM" id="Coils"/>
    </source>
</evidence>
<dbReference type="PANTHER" id="PTHR34466:SF1">
    <property type="entry name" value="OS06G0609800 PROTEIN"/>
    <property type="match status" value="1"/>
</dbReference>
<reference evidence="3" key="1">
    <citation type="submission" date="2020-02" db="EMBL/GenBank/DDBJ databases">
        <authorList>
            <person name="Scholz U."/>
            <person name="Mascher M."/>
            <person name="Fiebig A."/>
        </authorList>
    </citation>
    <scope>NUCLEOTIDE SEQUENCE</scope>
</reference>
<feature type="coiled-coil region" evidence="1">
    <location>
        <begin position="316"/>
        <end position="343"/>
    </location>
</feature>
<feature type="region of interest" description="Disordered" evidence="2">
    <location>
        <begin position="355"/>
        <end position="377"/>
    </location>
</feature>
<keyword evidence="4" id="KW-1185">Reference proteome</keyword>
<organism evidence="3 4">
    <name type="scientific">Spirodela intermedia</name>
    <name type="common">Intermediate duckweed</name>
    <dbReference type="NCBI Taxonomy" id="51605"/>
    <lineage>
        <taxon>Eukaryota</taxon>
        <taxon>Viridiplantae</taxon>
        <taxon>Streptophyta</taxon>
        <taxon>Embryophyta</taxon>
        <taxon>Tracheophyta</taxon>
        <taxon>Spermatophyta</taxon>
        <taxon>Magnoliopsida</taxon>
        <taxon>Liliopsida</taxon>
        <taxon>Araceae</taxon>
        <taxon>Lemnoideae</taxon>
        <taxon>Spirodela</taxon>
    </lineage>
</organism>
<feature type="region of interest" description="Disordered" evidence="2">
    <location>
        <begin position="1"/>
        <end position="69"/>
    </location>
</feature>
<dbReference type="Proteomes" id="UP000663760">
    <property type="component" value="Chromosome 16"/>
</dbReference>
<feature type="compositionally biased region" description="Basic and acidic residues" evidence="2">
    <location>
        <begin position="47"/>
        <end position="56"/>
    </location>
</feature>
<feature type="compositionally biased region" description="Basic residues" evidence="2">
    <location>
        <begin position="98"/>
        <end position="108"/>
    </location>
</feature>
<feature type="region of interest" description="Disordered" evidence="2">
    <location>
        <begin position="93"/>
        <end position="147"/>
    </location>
</feature>
<keyword evidence="1" id="KW-0175">Coiled coil</keyword>
<evidence type="ECO:0000256" key="2">
    <source>
        <dbReference type="SAM" id="MobiDB-lite"/>
    </source>
</evidence>
<evidence type="ECO:0000313" key="3">
    <source>
        <dbReference type="EMBL" id="CAA7409560.1"/>
    </source>
</evidence>
<dbReference type="OrthoDB" id="1911931at2759"/>